<dbReference type="NCBIfam" id="TIGR00481">
    <property type="entry name" value="YbhB/YbcL family Raf kinase inhibitor-like protein"/>
    <property type="match status" value="1"/>
</dbReference>
<dbReference type="Proteomes" id="UP000054742">
    <property type="component" value="Unassembled WGS sequence"/>
</dbReference>
<dbReference type="OrthoDB" id="9797506at2"/>
<accession>A0A0W0S1E5</accession>
<dbReference type="EMBL" id="LNXV01000036">
    <property type="protein sequence ID" value="KTC77114.1"/>
    <property type="molecule type" value="Genomic_DNA"/>
</dbReference>
<dbReference type="InterPro" id="IPR005247">
    <property type="entry name" value="YbhB_YbcL/LppC-like"/>
</dbReference>
<dbReference type="InterPro" id="IPR008914">
    <property type="entry name" value="PEBP"/>
</dbReference>
<dbReference type="CDD" id="cd00865">
    <property type="entry name" value="PEBP_bact_arch"/>
    <property type="match status" value="1"/>
</dbReference>
<reference evidence="1 2" key="1">
    <citation type="submission" date="2015-11" db="EMBL/GenBank/DDBJ databases">
        <title>Genomic analysis of 38 Legionella species identifies large and diverse effector repertoires.</title>
        <authorList>
            <person name="Burstein D."/>
            <person name="Amaro F."/>
            <person name="Zusman T."/>
            <person name="Lifshitz Z."/>
            <person name="Cohen O."/>
            <person name="Gilbert J.A."/>
            <person name="Pupko T."/>
            <person name="Shuman H.A."/>
            <person name="Segal G."/>
        </authorList>
    </citation>
    <scope>NUCLEOTIDE SEQUENCE [LARGE SCALE GENOMIC DNA]</scope>
    <source>
        <strain evidence="1 2">ATCC 43878</strain>
    </source>
</reference>
<protein>
    <submittedName>
        <fullName evidence="1">Phosphatidylethanolamine-binding protein PebP</fullName>
    </submittedName>
</protein>
<dbReference type="AlphaFoldDB" id="A0A0W0S1E5"/>
<sequence length="170" mass="18586">MKSVVLLLLFMIFSLLSFGDVTKGFTLGSPVFEPDTFIPKKYSCKGADISPALFWADPPINTKSFALIIDDPDAVGTWVHWVLFNIPPEVRNLTEGEIPPGAISGKNSWGGVGYKGPCPPSGTSHRYVFKLYALDTILSLDASATKEDVIHAMQYHVIGMSEFAGNFSRE</sequence>
<dbReference type="PANTHER" id="PTHR30289:SF1">
    <property type="entry name" value="PEBP (PHOSPHATIDYLETHANOLAMINE-BINDING PROTEIN) FAMILY PROTEIN"/>
    <property type="match status" value="1"/>
</dbReference>
<dbReference type="PANTHER" id="PTHR30289">
    <property type="entry name" value="UNCHARACTERIZED PROTEIN YBCL-RELATED"/>
    <property type="match status" value="1"/>
</dbReference>
<dbReference type="SUPFAM" id="SSF49777">
    <property type="entry name" value="PEBP-like"/>
    <property type="match status" value="1"/>
</dbReference>
<name>A0A0W0S1E5_9GAMM</name>
<dbReference type="InterPro" id="IPR036610">
    <property type="entry name" value="PEBP-like_sf"/>
</dbReference>
<comment type="caution">
    <text evidence="1">The sequence shown here is derived from an EMBL/GenBank/DDBJ whole genome shotgun (WGS) entry which is preliminary data.</text>
</comment>
<proteinExistence type="predicted"/>
<evidence type="ECO:0000313" key="1">
    <source>
        <dbReference type="EMBL" id="KTC77114.1"/>
    </source>
</evidence>
<gene>
    <name evidence="1" type="ORF">Lbru_3221</name>
</gene>
<dbReference type="PATRIC" id="fig|29422.6.peg.3403"/>
<dbReference type="STRING" id="29422.Lbru_3221"/>
<evidence type="ECO:0000313" key="2">
    <source>
        <dbReference type="Proteomes" id="UP000054742"/>
    </source>
</evidence>
<keyword evidence="2" id="KW-1185">Reference proteome</keyword>
<dbReference type="RefSeq" id="WP_058443158.1">
    <property type="nucleotide sequence ID" value="NZ_CAAAHU010000008.1"/>
</dbReference>
<organism evidence="1 2">
    <name type="scientific">Legionella brunensis</name>
    <dbReference type="NCBI Taxonomy" id="29422"/>
    <lineage>
        <taxon>Bacteria</taxon>
        <taxon>Pseudomonadati</taxon>
        <taxon>Pseudomonadota</taxon>
        <taxon>Gammaproteobacteria</taxon>
        <taxon>Legionellales</taxon>
        <taxon>Legionellaceae</taxon>
        <taxon>Legionella</taxon>
    </lineage>
</organism>
<dbReference type="Pfam" id="PF01161">
    <property type="entry name" value="PBP"/>
    <property type="match status" value="1"/>
</dbReference>
<dbReference type="Gene3D" id="3.90.280.10">
    <property type="entry name" value="PEBP-like"/>
    <property type="match status" value="1"/>
</dbReference>